<organism evidence="1 2">
    <name type="scientific">Parascaris univalens</name>
    <name type="common">Nematode worm</name>
    <dbReference type="NCBI Taxonomy" id="6257"/>
    <lineage>
        <taxon>Eukaryota</taxon>
        <taxon>Metazoa</taxon>
        <taxon>Ecdysozoa</taxon>
        <taxon>Nematoda</taxon>
        <taxon>Chromadorea</taxon>
        <taxon>Rhabditida</taxon>
        <taxon>Spirurina</taxon>
        <taxon>Ascaridomorpha</taxon>
        <taxon>Ascaridoidea</taxon>
        <taxon>Ascarididae</taxon>
        <taxon>Parascaris</taxon>
    </lineage>
</organism>
<dbReference type="AlphaFoldDB" id="A0A915A4X8"/>
<sequence>MQKKHVNVLPILIASYGPRTFEGTLMQTSIHIITIITNITILDITLNGYSNRTEVSRRFPLNMSDYMSKFYVFQPKW</sequence>
<protein>
    <submittedName>
        <fullName evidence="2">7TM GPCR serpentine receptor class x (Srx) domain-containing protein</fullName>
    </submittedName>
</protein>
<dbReference type="WBParaSite" id="PgE290_g001_t03">
    <property type="protein sequence ID" value="PgE290_g001_t03"/>
    <property type="gene ID" value="PgE290_g001"/>
</dbReference>
<evidence type="ECO:0000313" key="1">
    <source>
        <dbReference type="Proteomes" id="UP000887569"/>
    </source>
</evidence>
<accession>A0A915A4X8</accession>
<reference evidence="2" key="1">
    <citation type="submission" date="2022-11" db="UniProtKB">
        <authorList>
            <consortium name="WormBaseParasite"/>
        </authorList>
    </citation>
    <scope>IDENTIFICATION</scope>
</reference>
<keyword evidence="1" id="KW-1185">Reference proteome</keyword>
<dbReference type="Proteomes" id="UP000887569">
    <property type="component" value="Unplaced"/>
</dbReference>
<name>A0A915A4X8_PARUN</name>
<proteinExistence type="predicted"/>
<evidence type="ECO:0000313" key="2">
    <source>
        <dbReference type="WBParaSite" id="PgE290_g001_t03"/>
    </source>
</evidence>